<sequence>MLQSEIEKLHPDWHVIFYGENVDEVINCASCGKKVKYGETYTSLEQFIDDGSFGLSVCADCYAKEYARMKAKEAKE</sequence>
<evidence type="ECO:0000313" key="2">
    <source>
        <dbReference type="Proteomes" id="UP000051589"/>
    </source>
</evidence>
<keyword evidence="2" id="KW-1185">Reference proteome</keyword>
<proteinExistence type="predicted"/>
<organism evidence="1 2">
    <name type="scientific">Levilactobacillus senmaizukei DSM 21775 = NBRC 103853</name>
    <dbReference type="NCBI Taxonomy" id="1423803"/>
    <lineage>
        <taxon>Bacteria</taxon>
        <taxon>Bacillati</taxon>
        <taxon>Bacillota</taxon>
        <taxon>Bacilli</taxon>
        <taxon>Lactobacillales</taxon>
        <taxon>Lactobacillaceae</taxon>
        <taxon>Levilactobacillus</taxon>
    </lineage>
</organism>
<dbReference type="PATRIC" id="fig|1423803.3.peg.532"/>
<dbReference type="EMBL" id="AYZH01000014">
    <property type="protein sequence ID" value="KRN01829.1"/>
    <property type="molecule type" value="Genomic_DNA"/>
</dbReference>
<dbReference type="Proteomes" id="UP000051589">
    <property type="component" value="Unassembled WGS sequence"/>
</dbReference>
<evidence type="ECO:0000313" key="1">
    <source>
        <dbReference type="EMBL" id="KRN01829.1"/>
    </source>
</evidence>
<reference evidence="1 2" key="1">
    <citation type="journal article" date="2015" name="Genome Announc.">
        <title>Expanding the biotechnology potential of lactobacilli through comparative genomics of 213 strains and associated genera.</title>
        <authorList>
            <person name="Sun Z."/>
            <person name="Harris H.M."/>
            <person name="McCann A."/>
            <person name="Guo C."/>
            <person name="Argimon S."/>
            <person name="Zhang W."/>
            <person name="Yang X."/>
            <person name="Jeffery I.B."/>
            <person name="Cooney J.C."/>
            <person name="Kagawa T.F."/>
            <person name="Liu W."/>
            <person name="Song Y."/>
            <person name="Salvetti E."/>
            <person name="Wrobel A."/>
            <person name="Rasinkangas P."/>
            <person name="Parkhill J."/>
            <person name="Rea M.C."/>
            <person name="O'Sullivan O."/>
            <person name="Ritari J."/>
            <person name="Douillard F.P."/>
            <person name="Paul Ross R."/>
            <person name="Yang R."/>
            <person name="Briner A.E."/>
            <person name="Felis G.E."/>
            <person name="de Vos W.M."/>
            <person name="Barrangou R."/>
            <person name="Klaenhammer T.R."/>
            <person name="Caufield P.W."/>
            <person name="Cui Y."/>
            <person name="Zhang H."/>
            <person name="O'Toole P.W."/>
        </authorList>
    </citation>
    <scope>NUCLEOTIDE SEQUENCE [LARGE SCALE GENOMIC DNA]</scope>
    <source>
        <strain evidence="1 2">DSM 21775</strain>
    </source>
</reference>
<accession>A0A0R2DJG9</accession>
<gene>
    <name evidence="1" type="ORF">FD13_GL000536</name>
</gene>
<protein>
    <submittedName>
        <fullName evidence="1">Uncharacterized protein</fullName>
    </submittedName>
</protein>
<comment type="caution">
    <text evidence="1">The sequence shown here is derived from an EMBL/GenBank/DDBJ whole genome shotgun (WGS) entry which is preliminary data.</text>
</comment>
<dbReference type="AlphaFoldDB" id="A0A0R2DJG9"/>
<dbReference type="RefSeq" id="WP_061776774.1">
    <property type="nucleotide sequence ID" value="NZ_AYZH01000014.1"/>
</dbReference>
<dbReference type="OrthoDB" id="2087700at2"/>
<name>A0A0R2DJG9_9LACO</name>